<keyword evidence="1" id="KW-0472">Membrane</keyword>
<dbReference type="STRING" id="1891926.Fuma_05448"/>
<dbReference type="EMBL" id="CP017641">
    <property type="protein sequence ID" value="APZ95786.1"/>
    <property type="molecule type" value="Genomic_DNA"/>
</dbReference>
<sequence length="107" mass="12451">MGTLIRLLILGLRAVVVVLIFYSLWRLIKPKATFTIVVDEHGMRSHTGIKTLEQRRLLERLQRTRFVEGRMKICGHHDRNGRLVLNFSGRVSADAQQQIRQFLQNDV</sequence>
<evidence type="ECO:0000256" key="1">
    <source>
        <dbReference type="SAM" id="Phobius"/>
    </source>
</evidence>
<reference evidence="2 3" key="1">
    <citation type="journal article" date="2016" name="Front. Microbiol.">
        <title>Fuerstia marisgermanicae gen. nov., sp. nov., an Unusual Member of the Phylum Planctomycetes from the German Wadden Sea.</title>
        <authorList>
            <person name="Kohn T."/>
            <person name="Heuer A."/>
            <person name="Jogler M."/>
            <person name="Vollmers J."/>
            <person name="Boedeker C."/>
            <person name="Bunk B."/>
            <person name="Rast P."/>
            <person name="Borchert D."/>
            <person name="Glockner I."/>
            <person name="Freese H.M."/>
            <person name="Klenk H.P."/>
            <person name="Overmann J."/>
            <person name="Kaster A.K."/>
            <person name="Rohde M."/>
            <person name="Wiegand S."/>
            <person name="Jogler C."/>
        </authorList>
    </citation>
    <scope>NUCLEOTIDE SEQUENCE [LARGE SCALE GENOMIC DNA]</scope>
    <source>
        <strain evidence="2 3">NH11</strain>
    </source>
</reference>
<protein>
    <recommendedName>
        <fullName evidence="4">DUF3634 family protein</fullName>
    </recommendedName>
</protein>
<keyword evidence="1" id="KW-0812">Transmembrane</keyword>
<organism evidence="2 3">
    <name type="scientific">Fuerstiella marisgermanici</name>
    <dbReference type="NCBI Taxonomy" id="1891926"/>
    <lineage>
        <taxon>Bacteria</taxon>
        <taxon>Pseudomonadati</taxon>
        <taxon>Planctomycetota</taxon>
        <taxon>Planctomycetia</taxon>
        <taxon>Planctomycetales</taxon>
        <taxon>Planctomycetaceae</taxon>
        <taxon>Fuerstiella</taxon>
    </lineage>
</organism>
<proteinExistence type="predicted"/>
<dbReference type="KEGG" id="fmr:Fuma_05448"/>
<keyword evidence="3" id="KW-1185">Reference proteome</keyword>
<evidence type="ECO:0000313" key="3">
    <source>
        <dbReference type="Proteomes" id="UP000187735"/>
    </source>
</evidence>
<feature type="transmembrane region" description="Helical" evidence="1">
    <location>
        <begin position="7"/>
        <end position="25"/>
    </location>
</feature>
<name>A0A1P8WP12_9PLAN</name>
<gene>
    <name evidence="2" type="ORF">Fuma_05448</name>
</gene>
<dbReference type="RefSeq" id="WP_077026897.1">
    <property type="nucleotide sequence ID" value="NZ_CP017641.1"/>
</dbReference>
<accession>A0A1P8WP12</accession>
<evidence type="ECO:0000313" key="2">
    <source>
        <dbReference type="EMBL" id="APZ95786.1"/>
    </source>
</evidence>
<keyword evidence="1" id="KW-1133">Transmembrane helix</keyword>
<dbReference type="AlphaFoldDB" id="A0A1P8WP12"/>
<evidence type="ECO:0008006" key="4">
    <source>
        <dbReference type="Google" id="ProtNLM"/>
    </source>
</evidence>
<dbReference type="Proteomes" id="UP000187735">
    <property type="component" value="Chromosome"/>
</dbReference>